<evidence type="ECO:0000256" key="5">
    <source>
        <dbReference type="ARBA" id="ARBA00022729"/>
    </source>
</evidence>
<feature type="short sequence motif" description="TonB box" evidence="10">
    <location>
        <begin position="67"/>
        <end position="73"/>
    </location>
</feature>
<feature type="chain" id="PRO_5026902866" evidence="12">
    <location>
        <begin position="30"/>
        <end position="989"/>
    </location>
</feature>
<feature type="domain" description="TonB-dependent receptor-like beta-barrel" evidence="13">
    <location>
        <begin position="434"/>
        <end position="950"/>
    </location>
</feature>
<dbReference type="InterPro" id="IPR010916">
    <property type="entry name" value="TonB_box_CS"/>
</dbReference>
<dbReference type="Gene3D" id="2.170.130.10">
    <property type="entry name" value="TonB-dependent receptor, plug domain"/>
    <property type="match status" value="1"/>
</dbReference>
<keyword evidence="6 10" id="KW-0798">TonB box</keyword>
<dbReference type="InterPro" id="IPR036942">
    <property type="entry name" value="Beta-barrel_TonB_sf"/>
</dbReference>
<evidence type="ECO:0000256" key="10">
    <source>
        <dbReference type="PROSITE-ProRule" id="PRU10143"/>
    </source>
</evidence>
<dbReference type="PROSITE" id="PS52016">
    <property type="entry name" value="TONB_DEPENDENT_REC_3"/>
    <property type="match status" value="1"/>
</dbReference>
<keyword evidence="5 12" id="KW-0732">Signal</keyword>
<evidence type="ECO:0000313" key="15">
    <source>
        <dbReference type="EMBL" id="QKE92129.1"/>
    </source>
</evidence>
<keyword evidence="2 9" id="KW-0813">Transport</keyword>
<accession>A0A6M8HUC3</accession>
<dbReference type="InterPro" id="IPR000531">
    <property type="entry name" value="Beta-barrel_TonB"/>
</dbReference>
<keyword evidence="3 9" id="KW-1134">Transmembrane beta strand</keyword>
<sequence>MSAFVGFRNLLLLSTAGCIALGIATPALAQAPVVPGKQAIDSTTAGTTSATSALKQDAAPTKDAAETVTVTGSILRNPNLSGASPVTHLTAKDMQVRGITTVAAALSQVSSNNGGSLPAAFSGNGAFAIGASGASLRGLTVDSTLVLIDGQRAAYYPLADDGQRNFVDLNTIPQSIVQTIDVQQDSASATYGADAVAGVVNIITRKQIEGFEGGAEGGLSQRADGGHQRLYATYGVGDLNRDGYNVYLNGEYQNDDIIYNRDRGYPYDTGDLRGLSGSNGNENGIQNDGTISGIGSTRVAQVRPVNADGSTGLLQPISPTLGCNGLATHVVAQGTVCEQNTVGDYRLLFPSDRRISVNLRGTANLSDRAQAYAMFSYAQNQVFTTGSVSGPSSIRQKSASGDADLTDIVLPVNLANGTLNPNNPFAAQGLPAQIYYRFADLNTTNLVLNQTYRGSTGLNGSIDSGWGGDWMYNASFVGMVDTLQRTVTGVPTFAGILNAVNTGSYNFVDPSKNSAAVRNAIAPKSVQNDSSQEYSLDVTLSKGLFSLPGGMVTLGIGGNARYESVNDPTPNPDDPSNPNAQYLSQLRSFGAVGSRRVGSGYFEADIPFIKQINVNVSGRYDNYSEGFSNFAPKIGVILRPIDKVMFRGTFSKGFRVPSFPETNAVPGVGYISYTPTDAAFLAQHQNSSGTGPDTYASTYNLGLNSVGNPALKPEKSTSFTGGTVLTPLPWLNVTADYYHIKKINFITTADYSGPVANYFTNKEYPSGISVTPDVADPDHPEATILRPGIVNLGYINAAKLVTSGIDLALGARIPLPRPLQDIKWTSTGQATYILGYTITYPGTGLQSYAGSLGPANISSASGTPRWRANWANTFTYKRLAVTATMNYTSGYKLTAEDVTGGGTLNDCSMAQQGFSGDPLRCGVASFVDVDLTINYALTNRLNLYTNIYNVFDKGPPLDTGTYGGYQYNPAWATAGILGRAFRFGVTGKF</sequence>
<dbReference type="InterPro" id="IPR037066">
    <property type="entry name" value="Plug_dom_sf"/>
</dbReference>
<dbReference type="Gene3D" id="2.40.170.20">
    <property type="entry name" value="TonB-dependent receptor, beta-barrel domain"/>
    <property type="match status" value="1"/>
</dbReference>
<evidence type="ECO:0000256" key="1">
    <source>
        <dbReference type="ARBA" id="ARBA00004571"/>
    </source>
</evidence>
<evidence type="ECO:0000256" key="2">
    <source>
        <dbReference type="ARBA" id="ARBA00022448"/>
    </source>
</evidence>
<feature type="domain" description="TonB-dependent receptor plug" evidence="14">
    <location>
        <begin position="83"/>
        <end position="199"/>
    </location>
</feature>
<dbReference type="Pfam" id="PF07715">
    <property type="entry name" value="Plug"/>
    <property type="match status" value="1"/>
</dbReference>
<keyword evidence="7 9" id="KW-0472">Membrane</keyword>
<keyword evidence="15" id="KW-0675">Receptor</keyword>
<dbReference type="AlphaFoldDB" id="A0A6M8HUC3"/>
<dbReference type="InterPro" id="IPR039426">
    <property type="entry name" value="TonB-dep_rcpt-like"/>
</dbReference>
<dbReference type="PANTHER" id="PTHR47234:SF2">
    <property type="entry name" value="TONB-DEPENDENT RECEPTOR"/>
    <property type="match status" value="1"/>
</dbReference>
<organism evidence="15 16">
    <name type="scientific">Lichenicola cladoniae</name>
    <dbReference type="NCBI Taxonomy" id="1484109"/>
    <lineage>
        <taxon>Bacteria</taxon>
        <taxon>Pseudomonadati</taxon>
        <taxon>Pseudomonadota</taxon>
        <taxon>Alphaproteobacteria</taxon>
        <taxon>Acetobacterales</taxon>
        <taxon>Acetobacteraceae</taxon>
        <taxon>Lichenicola</taxon>
    </lineage>
</organism>
<evidence type="ECO:0000256" key="11">
    <source>
        <dbReference type="RuleBase" id="RU003357"/>
    </source>
</evidence>
<dbReference type="PROSITE" id="PS00430">
    <property type="entry name" value="TONB_DEPENDENT_REC_1"/>
    <property type="match status" value="1"/>
</dbReference>
<keyword evidence="16" id="KW-1185">Reference proteome</keyword>
<evidence type="ECO:0000259" key="14">
    <source>
        <dbReference type="Pfam" id="PF07715"/>
    </source>
</evidence>
<protein>
    <submittedName>
        <fullName evidence="15">TonB-dependent receptor</fullName>
    </submittedName>
</protein>
<evidence type="ECO:0000256" key="3">
    <source>
        <dbReference type="ARBA" id="ARBA00022452"/>
    </source>
</evidence>
<dbReference type="InterPro" id="IPR012910">
    <property type="entry name" value="Plug_dom"/>
</dbReference>
<dbReference type="Pfam" id="PF00593">
    <property type="entry name" value="TonB_dep_Rec_b-barrel"/>
    <property type="match status" value="1"/>
</dbReference>
<gene>
    <name evidence="15" type="ORF">HN018_20685</name>
</gene>
<dbReference type="Proteomes" id="UP000500767">
    <property type="component" value="Chromosome"/>
</dbReference>
<evidence type="ECO:0000256" key="9">
    <source>
        <dbReference type="PROSITE-ProRule" id="PRU01360"/>
    </source>
</evidence>
<evidence type="ECO:0000256" key="6">
    <source>
        <dbReference type="ARBA" id="ARBA00023077"/>
    </source>
</evidence>
<dbReference type="SUPFAM" id="SSF56935">
    <property type="entry name" value="Porins"/>
    <property type="match status" value="1"/>
</dbReference>
<dbReference type="KEGG" id="lck:HN018_20685"/>
<evidence type="ECO:0000256" key="12">
    <source>
        <dbReference type="SAM" id="SignalP"/>
    </source>
</evidence>
<dbReference type="GO" id="GO:0009279">
    <property type="term" value="C:cell outer membrane"/>
    <property type="evidence" value="ECO:0007669"/>
    <property type="project" value="UniProtKB-SubCell"/>
</dbReference>
<keyword evidence="8 9" id="KW-0998">Cell outer membrane</keyword>
<keyword evidence="4 9" id="KW-0812">Transmembrane</keyword>
<feature type="signal peptide" evidence="12">
    <location>
        <begin position="1"/>
        <end position="29"/>
    </location>
</feature>
<dbReference type="PANTHER" id="PTHR47234">
    <property type="match status" value="1"/>
</dbReference>
<evidence type="ECO:0000256" key="8">
    <source>
        <dbReference type="ARBA" id="ARBA00023237"/>
    </source>
</evidence>
<comment type="subcellular location">
    <subcellularLocation>
        <location evidence="1 9">Cell outer membrane</location>
        <topology evidence="1 9">Multi-pass membrane protein</topology>
    </subcellularLocation>
</comment>
<evidence type="ECO:0000259" key="13">
    <source>
        <dbReference type="Pfam" id="PF00593"/>
    </source>
</evidence>
<proteinExistence type="inferred from homology"/>
<reference evidence="15 16" key="1">
    <citation type="journal article" date="2014" name="World J. Microbiol. Biotechnol.">
        <title>Biodiversity and physiological characteristics of Antarctic and Arctic lichens-associated bacteria.</title>
        <authorList>
            <person name="Lee Y.M."/>
            <person name="Kim E.H."/>
            <person name="Lee H.K."/>
            <person name="Hong S.G."/>
        </authorList>
    </citation>
    <scope>NUCLEOTIDE SEQUENCE [LARGE SCALE GENOMIC DNA]</scope>
    <source>
        <strain evidence="15 16">PAMC 26569</strain>
    </source>
</reference>
<dbReference type="RefSeq" id="WP_171837035.1">
    <property type="nucleotide sequence ID" value="NZ_CP053708.1"/>
</dbReference>
<comment type="similarity">
    <text evidence="9 11">Belongs to the TonB-dependent receptor family.</text>
</comment>
<evidence type="ECO:0000313" key="16">
    <source>
        <dbReference type="Proteomes" id="UP000500767"/>
    </source>
</evidence>
<name>A0A6M8HUC3_9PROT</name>
<evidence type="ECO:0000256" key="7">
    <source>
        <dbReference type="ARBA" id="ARBA00023136"/>
    </source>
</evidence>
<evidence type="ECO:0000256" key="4">
    <source>
        <dbReference type="ARBA" id="ARBA00022692"/>
    </source>
</evidence>
<dbReference type="EMBL" id="CP053708">
    <property type="protein sequence ID" value="QKE92129.1"/>
    <property type="molecule type" value="Genomic_DNA"/>
</dbReference>